<dbReference type="EMBL" id="LZSO01000031">
    <property type="protein sequence ID" value="OBB27063.1"/>
    <property type="molecule type" value="Genomic_DNA"/>
</dbReference>
<evidence type="ECO:0000313" key="3">
    <source>
        <dbReference type="Proteomes" id="UP000093902"/>
    </source>
</evidence>
<sequence length="251" mass="28269">MDIGDSGSGDLAELQEELRLRLVAGFWDYDDLLEWASDSEVLQPDDAALLVGSMWDERVAEQAAWLDTGDYGRLKDTFTQLESEGILGRMCFSCCMTCGTSEIDDERTLNPNPPDWYRYREWAYTFFHEQDALRLGEYPPQLALGYSSFRAHPDLPEALVQASYDGDEAATEEVKDRTDTMVGQRIVAVAESFGLTTYWSGSRHQRIEIGINEWRKPLPPRGPALVHGESRAWPGPMRWLGSLLKPLGGNS</sequence>
<dbReference type="AlphaFoldDB" id="A0A1A0QYR9"/>
<feature type="domain" description="DUF6891" evidence="1">
    <location>
        <begin position="11"/>
        <end position="216"/>
    </location>
</feature>
<evidence type="ECO:0000313" key="2">
    <source>
        <dbReference type="EMBL" id="OBB27063.1"/>
    </source>
</evidence>
<dbReference type="Proteomes" id="UP000093902">
    <property type="component" value="Unassembled WGS sequence"/>
</dbReference>
<evidence type="ECO:0000259" key="1">
    <source>
        <dbReference type="Pfam" id="PF21831"/>
    </source>
</evidence>
<dbReference type="RefSeq" id="WP_064933783.1">
    <property type="nucleotide sequence ID" value="NZ_LZSO01000031.1"/>
</dbReference>
<dbReference type="InterPro" id="IPR054186">
    <property type="entry name" value="DUF6891"/>
</dbReference>
<accession>A0A1A0QYR9</accession>
<dbReference type="OrthoDB" id="5515732at2"/>
<protein>
    <recommendedName>
        <fullName evidence="1">DUF6891 domain-containing protein</fullName>
    </recommendedName>
</protein>
<dbReference type="STRING" id="43304.GCA_001403655_06782"/>
<dbReference type="Pfam" id="PF21831">
    <property type="entry name" value="DUF6891"/>
    <property type="match status" value="1"/>
</dbReference>
<organism evidence="2 3">
    <name type="scientific">Mycolicibacterium peregrinum</name>
    <name type="common">Mycobacterium peregrinum</name>
    <dbReference type="NCBI Taxonomy" id="43304"/>
    <lineage>
        <taxon>Bacteria</taxon>
        <taxon>Bacillati</taxon>
        <taxon>Actinomycetota</taxon>
        <taxon>Actinomycetes</taxon>
        <taxon>Mycobacteriales</taxon>
        <taxon>Mycobacteriaceae</taxon>
        <taxon>Mycolicibacterium</taxon>
    </lineage>
</organism>
<gene>
    <name evidence="2" type="ORF">A5792_24820</name>
</gene>
<name>A0A1A0QYR9_MYCPR</name>
<proteinExistence type="predicted"/>
<reference evidence="3" key="1">
    <citation type="submission" date="2016-06" db="EMBL/GenBank/DDBJ databases">
        <authorList>
            <person name="Sutton G."/>
            <person name="Brinkac L."/>
            <person name="Sanka R."/>
            <person name="Adams M."/>
            <person name="Lau E."/>
            <person name="Mehaffy C."/>
            <person name="Tameris M."/>
            <person name="Hatherill M."/>
            <person name="Hanekom W."/>
            <person name="Mahomed H."/>
            <person name="Mcshane H."/>
        </authorList>
    </citation>
    <scope>NUCLEOTIDE SEQUENCE [LARGE SCALE GENOMIC DNA]</scope>
    <source>
        <strain evidence="3">852002-51209_SCH5440388</strain>
    </source>
</reference>
<comment type="caution">
    <text evidence="2">The sequence shown here is derived from an EMBL/GenBank/DDBJ whole genome shotgun (WGS) entry which is preliminary data.</text>
</comment>